<proteinExistence type="predicted"/>
<feature type="transmembrane region" description="Helical" evidence="1">
    <location>
        <begin position="298"/>
        <end position="317"/>
    </location>
</feature>
<gene>
    <name evidence="2" type="ORF">C7446_2005</name>
</gene>
<keyword evidence="1" id="KW-1133">Transmembrane helix</keyword>
<feature type="transmembrane region" description="Helical" evidence="1">
    <location>
        <begin position="267"/>
        <end position="286"/>
    </location>
</feature>
<evidence type="ECO:0000256" key="1">
    <source>
        <dbReference type="SAM" id="Phobius"/>
    </source>
</evidence>
<keyword evidence="1" id="KW-0812">Transmembrane</keyword>
<feature type="transmembrane region" description="Helical" evidence="1">
    <location>
        <begin position="329"/>
        <end position="348"/>
    </location>
</feature>
<keyword evidence="1" id="KW-0472">Membrane</keyword>
<accession>A0A420WWK9</accession>
<evidence type="ECO:0000313" key="2">
    <source>
        <dbReference type="EMBL" id="RKR03480.1"/>
    </source>
</evidence>
<feature type="transmembrane region" description="Helical" evidence="1">
    <location>
        <begin position="214"/>
        <end position="232"/>
    </location>
</feature>
<name>A0A420WWK9_9GAMM</name>
<organism evidence="2 3">
    <name type="scientific">Kushneria sinocarnis</name>
    <dbReference type="NCBI Taxonomy" id="595502"/>
    <lineage>
        <taxon>Bacteria</taxon>
        <taxon>Pseudomonadati</taxon>
        <taxon>Pseudomonadota</taxon>
        <taxon>Gammaproteobacteria</taxon>
        <taxon>Oceanospirillales</taxon>
        <taxon>Halomonadaceae</taxon>
        <taxon>Kushneria</taxon>
    </lineage>
</organism>
<protein>
    <recommendedName>
        <fullName evidence="4">Membrane protein YfhO</fullName>
    </recommendedName>
</protein>
<comment type="caution">
    <text evidence="2">The sequence shown here is derived from an EMBL/GenBank/DDBJ whole genome shotgun (WGS) entry which is preliminary data.</text>
</comment>
<dbReference type="AlphaFoldDB" id="A0A420WWK9"/>
<feature type="transmembrane region" description="Helical" evidence="1">
    <location>
        <begin position="505"/>
        <end position="527"/>
    </location>
</feature>
<sequence>MNRQPAIVLAAGALVAVIPLLLFGYSWKQYDFIFHFTAWQEYGQAMANGNLLPIWSDLANFGLGEPRYLFYPPLSMMLGGLLSWLLPPALLPGAMIWLLTWLCALTTWRLTPASLDHRRRLVVALLPALGFGMLNSGLVRYAMAEMMACALIPLLLSCFIGMRSAPGPLSVIRFAAIAALMWLTNMPMSIASAYLLGAVALYCCLREGSPKLMLHYLVGYALSVLAVAWYLIPAMLAESHISPSAVGPEGFSSMTLLDIPSLIGRNMVALVISAVALVIFLLALSLRRRQLDQRLETVAVAGVVAIALQLPGMVWLFDKLPMTAMVGFWFRFYFFVSLALPVVAFCLFRSRWLYAFIGLAYAVFYAGVGLLILQLSHQEGADTDLYAPTAEVLQRHAEGFIGYPEYLNSATDARVISQPSQRPDWTVTAPAGCTGEVIGQQRATLQVATHGEQACTHTLARYAFPWWQLRIDGQPVAHGHDERGLLTVEVPPGEHRLSASVERPLGVTLLGWGISLVTVLGAGVVLWRTRRTR</sequence>
<dbReference type="EMBL" id="RBIN01000005">
    <property type="protein sequence ID" value="RKR03480.1"/>
    <property type="molecule type" value="Genomic_DNA"/>
</dbReference>
<dbReference type="OrthoDB" id="7889025at2"/>
<evidence type="ECO:0000313" key="3">
    <source>
        <dbReference type="Proteomes" id="UP000281975"/>
    </source>
</evidence>
<keyword evidence="3" id="KW-1185">Reference proteome</keyword>
<dbReference type="RefSeq" id="WP_121172950.1">
    <property type="nucleotide sequence ID" value="NZ_RBIN01000005.1"/>
</dbReference>
<feature type="transmembrane region" description="Helical" evidence="1">
    <location>
        <begin position="6"/>
        <end position="25"/>
    </location>
</feature>
<reference evidence="2 3" key="1">
    <citation type="submission" date="2018-10" db="EMBL/GenBank/DDBJ databases">
        <title>Genomic Encyclopedia of Type Strains, Phase IV (KMG-IV): sequencing the most valuable type-strain genomes for metagenomic binning, comparative biology and taxonomic classification.</title>
        <authorList>
            <person name="Goeker M."/>
        </authorList>
    </citation>
    <scope>NUCLEOTIDE SEQUENCE [LARGE SCALE GENOMIC DNA]</scope>
    <source>
        <strain evidence="2 3">DSM 23229</strain>
    </source>
</reference>
<dbReference type="Proteomes" id="UP000281975">
    <property type="component" value="Unassembled WGS sequence"/>
</dbReference>
<evidence type="ECO:0008006" key="4">
    <source>
        <dbReference type="Google" id="ProtNLM"/>
    </source>
</evidence>
<feature type="transmembrane region" description="Helical" evidence="1">
    <location>
        <begin position="353"/>
        <end position="375"/>
    </location>
</feature>
<feature type="transmembrane region" description="Helical" evidence="1">
    <location>
        <begin position="174"/>
        <end position="202"/>
    </location>
</feature>